<dbReference type="PROSITE" id="PS50893">
    <property type="entry name" value="ABC_TRANSPORTER_2"/>
    <property type="match status" value="1"/>
</dbReference>
<dbReference type="AlphaFoldDB" id="A0A410P657"/>
<evidence type="ECO:0000256" key="3">
    <source>
        <dbReference type="ARBA" id="ARBA00022458"/>
    </source>
</evidence>
<evidence type="ECO:0000256" key="5">
    <source>
        <dbReference type="ARBA" id="ARBA00022840"/>
    </source>
</evidence>
<evidence type="ECO:0000256" key="1">
    <source>
        <dbReference type="ARBA" id="ARBA00005417"/>
    </source>
</evidence>
<dbReference type="SUPFAM" id="SSF52540">
    <property type="entry name" value="P-loop containing nucleoside triphosphate hydrolases"/>
    <property type="match status" value="1"/>
</dbReference>
<dbReference type="Pfam" id="PF00005">
    <property type="entry name" value="ABC_tran"/>
    <property type="match status" value="1"/>
</dbReference>
<dbReference type="KEGG" id="vai:BU251_08060"/>
<proteinExistence type="inferred from homology"/>
<dbReference type="CDD" id="cd03230">
    <property type="entry name" value="ABC_DR_subfamily_A"/>
    <property type="match status" value="1"/>
</dbReference>
<protein>
    <recommendedName>
        <fullName evidence="6">ABC transporter domain-containing protein</fullName>
    </recommendedName>
</protein>
<name>A0A410P657_VELA1</name>
<dbReference type="InterPro" id="IPR027417">
    <property type="entry name" value="P-loop_NTPase"/>
</dbReference>
<dbReference type="Proteomes" id="UP000287243">
    <property type="component" value="Chromosome"/>
</dbReference>
<dbReference type="GO" id="GO:0005524">
    <property type="term" value="F:ATP binding"/>
    <property type="evidence" value="ECO:0007669"/>
    <property type="project" value="UniProtKB-KW"/>
</dbReference>
<dbReference type="InterPro" id="IPR003593">
    <property type="entry name" value="AAA+_ATPase"/>
</dbReference>
<keyword evidence="5" id="KW-0067">ATP-binding</keyword>
<evidence type="ECO:0000256" key="4">
    <source>
        <dbReference type="ARBA" id="ARBA00022741"/>
    </source>
</evidence>
<evidence type="ECO:0000256" key="2">
    <source>
        <dbReference type="ARBA" id="ARBA00022448"/>
    </source>
</evidence>
<keyword evidence="3" id="KW-0536">Nodulation</keyword>
<feature type="domain" description="ABC transporter" evidence="6">
    <location>
        <begin position="9"/>
        <end position="248"/>
    </location>
</feature>
<gene>
    <name evidence="7" type="ORF">BU251_08060</name>
</gene>
<dbReference type="InterPro" id="IPR003439">
    <property type="entry name" value="ABC_transporter-like_ATP-bd"/>
</dbReference>
<dbReference type="GO" id="GO:0016887">
    <property type="term" value="F:ATP hydrolysis activity"/>
    <property type="evidence" value="ECO:0007669"/>
    <property type="project" value="InterPro"/>
</dbReference>
<dbReference type="SMART" id="SM00382">
    <property type="entry name" value="AAA"/>
    <property type="match status" value="1"/>
</dbReference>
<organism evidence="7 8">
    <name type="scientific">Velamenicoccus archaeovorus</name>
    <dbReference type="NCBI Taxonomy" id="1930593"/>
    <lineage>
        <taxon>Bacteria</taxon>
        <taxon>Pseudomonadati</taxon>
        <taxon>Candidatus Omnitrophota</taxon>
        <taxon>Candidatus Velamenicoccus</taxon>
    </lineage>
</organism>
<sequence length="253" mass="28024">MASEENIVLKTQSLSKEYKSGPVFFQKKVRAVIDLTLDVRRGEVFGFLGPNGAGKTTTLHMLAGISRPTAGGIEIFGKPFRCGQIWPLSRIGYVPESTYLPADMTMTELLSFFARLYGLPGATVRERIASMFEMIGFVLRERATFVRSLSMGQRRLLDLALALVHDPDLIFFDEPTVYLDPLAVERFRGIIGMLKKKGKTIFLSSHTLPLIERLSDRVAVIARGRLLRVASAQDFAAEGGLEPIFLQLVKGAS</sequence>
<reference evidence="7 8" key="1">
    <citation type="submission" date="2017-01" db="EMBL/GenBank/DDBJ databases">
        <title>First insights into the biology of 'candidatus Vampirococcus archaeovorus'.</title>
        <authorList>
            <person name="Kizina J."/>
            <person name="Jordan S."/>
            <person name="Stueber K."/>
            <person name="Reinhardt R."/>
            <person name="Harder J."/>
        </authorList>
    </citation>
    <scope>NUCLEOTIDE SEQUENCE [LARGE SCALE GENOMIC DNA]</scope>
    <source>
        <strain evidence="7 8">LiM</strain>
    </source>
</reference>
<keyword evidence="2" id="KW-0813">Transport</keyword>
<dbReference type="PANTHER" id="PTHR42711">
    <property type="entry name" value="ABC TRANSPORTER ATP-BINDING PROTEIN"/>
    <property type="match status" value="1"/>
</dbReference>
<dbReference type="InterPro" id="IPR050763">
    <property type="entry name" value="ABC_transporter_ATP-binding"/>
</dbReference>
<evidence type="ECO:0000313" key="8">
    <source>
        <dbReference type="Proteomes" id="UP000287243"/>
    </source>
</evidence>
<keyword evidence="8" id="KW-1185">Reference proteome</keyword>
<evidence type="ECO:0000313" key="7">
    <source>
        <dbReference type="EMBL" id="QAT17675.1"/>
    </source>
</evidence>
<keyword evidence="4" id="KW-0547">Nucleotide-binding</keyword>
<dbReference type="OrthoDB" id="9805514at2"/>
<comment type="similarity">
    <text evidence="1">Belongs to the ABC transporter superfamily.</text>
</comment>
<dbReference type="PANTHER" id="PTHR42711:SF5">
    <property type="entry name" value="ABC TRANSPORTER ATP-BINDING PROTEIN NATA"/>
    <property type="match status" value="1"/>
</dbReference>
<evidence type="ECO:0000259" key="6">
    <source>
        <dbReference type="PROSITE" id="PS50893"/>
    </source>
</evidence>
<dbReference type="EMBL" id="CP019384">
    <property type="protein sequence ID" value="QAT17675.1"/>
    <property type="molecule type" value="Genomic_DNA"/>
</dbReference>
<dbReference type="Gene3D" id="3.40.50.300">
    <property type="entry name" value="P-loop containing nucleotide triphosphate hydrolases"/>
    <property type="match status" value="1"/>
</dbReference>
<dbReference type="RefSeq" id="WP_128700642.1">
    <property type="nucleotide sequence ID" value="NZ_CP019384.1"/>
</dbReference>
<accession>A0A410P657</accession>